<evidence type="ECO:0000256" key="5">
    <source>
        <dbReference type="ARBA" id="ARBA00023136"/>
    </source>
</evidence>
<comment type="caution">
    <text evidence="8">The sequence shown here is derived from an EMBL/GenBank/DDBJ whole genome shotgun (WGS) entry which is preliminary data.</text>
</comment>
<dbReference type="InterPro" id="IPR020846">
    <property type="entry name" value="MFS_dom"/>
</dbReference>
<protein>
    <submittedName>
        <fullName evidence="8">Putative MFS family arabinose efflux permease</fullName>
    </submittedName>
</protein>
<keyword evidence="5 6" id="KW-0472">Membrane</keyword>
<evidence type="ECO:0000256" key="1">
    <source>
        <dbReference type="ARBA" id="ARBA00004651"/>
    </source>
</evidence>
<evidence type="ECO:0000256" key="6">
    <source>
        <dbReference type="SAM" id="Phobius"/>
    </source>
</evidence>
<dbReference type="InterPro" id="IPR011701">
    <property type="entry name" value="MFS"/>
</dbReference>
<feature type="domain" description="Major facilitator superfamily (MFS) profile" evidence="7">
    <location>
        <begin position="7"/>
        <end position="393"/>
    </location>
</feature>
<dbReference type="GO" id="GO:0005886">
    <property type="term" value="C:plasma membrane"/>
    <property type="evidence" value="ECO:0007669"/>
    <property type="project" value="UniProtKB-SubCell"/>
</dbReference>
<feature type="transmembrane region" description="Helical" evidence="6">
    <location>
        <begin position="73"/>
        <end position="96"/>
    </location>
</feature>
<dbReference type="PROSITE" id="PS50850">
    <property type="entry name" value="MFS"/>
    <property type="match status" value="1"/>
</dbReference>
<proteinExistence type="predicted"/>
<evidence type="ECO:0000313" key="9">
    <source>
        <dbReference type="Proteomes" id="UP000532440"/>
    </source>
</evidence>
<evidence type="ECO:0000256" key="2">
    <source>
        <dbReference type="ARBA" id="ARBA00022475"/>
    </source>
</evidence>
<feature type="transmembrane region" description="Helical" evidence="6">
    <location>
        <begin position="307"/>
        <end position="325"/>
    </location>
</feature>
<dbReference type="InterPro" id="IPR050189">
    <property type="entry name" value="MFS_Efflux_Transporters"/>
</dbReference>
<gene>
    <name evidence="8" type="ORF">HNQ70_002456</name>
</gene>
<feature type="transmembrane region" description="Helical" evidence="6">
    <location>
        <begin position="218"/>
        <end position="240"/>
    </location>
</feature>
<feature type="transmembrane region" description="Helical" evidence="6">
    <location>
        <begin position="159"/>
        <end position="177"/>
    </location>
</feature>
<feature type="transmembrane region" description="Helical" evidence="6">
    <location>
        <begin position="252"/>
        <end position="271"/>
    </location>
</feature>
<dbReference type="GO" id="GO:0022857">
    <property type="term" value="F:transmembrane transporter activity"/>
    <property type="evidence" value="ECO:0007669"/>
    <property type="project" value="InterPro"/>
</dbReference>
<feature type="transmembrane region" description="Helical" evidence="6">
    <location>
        <begin position="32"/>
        <end position="52"/>
    </location>
</feature>
<organism evidence="8 9">
    <name type="scientific">Quisquiliibacterium transsilvanicum</name>
    <dbReference type="NCBI Taxonomy" id="1549638"/>
    <lineage>
        <taxon>Bacteria</taxon>
        <taxon>Pseudomonadati</taxon>
        <taxon>Pseudomonadota</taxon>
        <taxon>Betaproteobacteria</taxon>
        <taxon>Burkholderiales</taxon>
        <taxon>Burkholderiaceae</taxon>
        <taxon>Quisquiliibacterium</taxon>
    </lineage>
</organism>
<dbReference type="Pfam" id="PF07690">
    <property type="entry name" value="MFS_1"/>
    <property type="match status" value="1"/>
</dbReference>
<evidence type="ECO:0000256" key="3">
    <source>
        <dbReference type="ARBA" id="ARBA00022692"/>
    </source>
</evidence>
<dbReference type="RefSeq" id="WP_343060762.1">
    <property type="nucleotide sequence ID" value="NZ_BAABEW010000025.1"/>
</dbReference>
<evidence type="ECO:0000313" key="8">
    <source>
        <dbReference type="EMBL" id="MBB5272442.1"/>
    </source>
</evidence>
<name>A0A7W8M983_9BURK</name>
<dbReference type="InterPro" id="IPR036259">
    <property type="entry name" value="MFS_trans_sf"/>
</dbReference>
<dbReference type="SUPFAM" id="SSF103473">
    <property type="entry name" value="MFS general substrate transporter"/>
    <property type="match status" value="1"/>
</dbReference>
<dbReference type="AlphaFoldDB" id="A0A7W8M983"/>
<keyword evidence="9" id="KW-1185">Reference proteome</keyword>
<sequence>MTRAGDTLFWLAAASFASMASMRICDPMLPALAGDFGVAAAGASGVVTLYAIGYGISQLAHGPLGDRIGKARYIAGAALAAALASLLCALAPGLAALELARLLTGAIAAAIIPLSMAWVGDTVPYGQRQASLAKFLNGTILGAILGQAMGGLLADTVGWRAAFVLLAAIFAVSGWKLRAVVRAGDAAQADAAPGSAAQAHAHAPGALARYGIVLRSGWARVILALVAVEGLLAFGALAFVPTSLHERTGMPVWLAGATVAAFGIGGLAYTANAARLLARLGEAGLALSGGALMASGFALLAAAPRTGAVACILLGLGYHMLHNTLQTHATQMAPTVRGTGVALFAMCLFIGQSAGVTLAAELVLGAGFVPVFAAAGAGVLATGAAFALLLQRRVGAKIE</sequence>
<evidence type="ECO:0000259" key="7">
    <source>
        <dbReference type="PROSITE" id="PS50850"/>
    </source>
</evidence>
<accession>A0A7W8M983</accession>
<feature type="transmembrane region" description="Helical" evidence="6">
    <location>
        <begin position="366"/>
        <end position="390"/>
    </location>
</feature>
<comment type="subcellular location">
    <subcellularLocation>
        <location evidence="1">Cell membrane</location>
        <topology evidence="1">Multi-pass membrane protein</topology>
    </subcellularLocation>
</comment>
<feature type="transmembrane region" description="Helical" evidence="6">
    <location>
        <begin position="337"/>
        <end position="360"/>
    </location>
</feature>
<keyword evidence="4 6" id="KW-1133">Transmembrane helix</keyword>
<dbReference type="PANTHER" id="PTHR43124:SF3">
    <property type="entry name" value="CHLORAMPHENICOL EFFLUX PUMP RV0191"/>
    <property type="match status" value="1"/>
</dbReference>
<dbReference type="PRINTS" id="PR01036">
    <property type="entry name" value="TCRTETB"/>
</dbReference>
<reference evidence="8 9" key="1">
    <citation type="submission" date="2020-08" db="EMBL/GenBank/DDBJ databases">
        <title>Genomic Encyclopedia of Type Strains, Phase IV (KMG-IV): sequencing the most valuable type-strain genomes for metagenomic binning, comparative biology and taxonomic classification.</title>
        <authorList>
            <person name="Goeker M."/>
        </authorList>
    </citation>
    <scope>NUCLEOTIDE SEQUENCE [LARGE SCALE GENOMIC DNA]</scope>
    <source>
        <strain evidence="8 9">DSM 29781</strain>
    </source>
</reference>
<dbReference type="PANTHER" id="PTHR43124">
    <property type="entry name" value="PURINE EFFLUX PUMP PBUE"/>
    <property type="match status" value="1"/>
</dbReference>
<keyword evidence="2" id="KW-1003">Cell membrane</keyword>
<dbReference type="Proteomes" id="UP000532440">
    <property type="component" value="Unassembled WGS sequence"/>
</dbReference>
<evidence type="ECO:0000256" key="4">
    <source>
        <dbReference type="ARBA" id="ARBA00022989"/>
    </source>
</evidence>
<dbReference type="Gene3D" id="1.20.1250.20">
    <property type="entry name" value="MFS general substrate transporter like domains"/>
    <property type="match status" value="1"/>
</dbReference>
<feature type="transmembrane region" description="Helical" evidence="6">
    <location>
        <begin position="102"/>
        <end position="120"/>
    </location>
</feature>
<dbReference type="EMBL" id="JACHGB010000004">
    <property type="protein sequence ID" value="MBB5272442.1"/>
    <property type="molecule type" value="Genomic_DNA"/>
</dbReference>
<keyword evidence="3 6" id="KW-0812">Transmembrane</keyword>
<feature type="transmembrane region" description="Helical" evidence="6">
    <location>
        <begin position="132"/>
        <end position="153"/>
    </location>
</feature>
<feature type="transmembrane region" description="Helical" evidence="6">
    <location>
        <begin position="283"/>
        <end position="301"/>
    </location>
</feature>